<reference evidence="3 4" key="1">
    <citation type="submission" date="2021-06" db="EMBL/GenBank/DDBJ databases">
        <authorList>
            <person name="Sun Q."/>
            <person name="Li D."/>
        </authorList>
    </citation>
    <scope>NUCLEOTIDE SEQUENCE [LARGE SCALE GENOMIC DNA]</scope>
    <source>
        <strain evidence="3 4">MSJd-7</strain>
    </source>
</reference>
<dbReference type="EMBL" id="JAHLQI010000001">
    <property type="protein sequence ID" value="MBU5489137.1"/>
    <property type="molecule type" value="Genomic_DNA"/>
</dbReference>
<dbReference type="InterPro" id="IPR010090">
    <property type="entry name" value="Phage_tape_meas"/>
</dbReference>
<evidence type="ECO:0000313" key="4">
    <source>
        <dbReference type="Proteomes" id="UP000783588"/>
    </source>
</evidence>
<dbReference type="PANTHER" id="PTHR37813">
    <property type="entry name" value="FELS-2 PROPHAGE PROTEIN"/>
    <property type="match status" value="1"/>
</dbReference>
<keyword evidence="1" id="KW-1188">Viral release from host cell</keyword>
<comment type="caution">
    <text evidence="3">The sequence shown here is derived from an EMBL/GenBank/DDBJ whole genome shotgun (WGS) entry which is preliminary data.</text>
</comment>
<dbReference type="Pfam" id="PF10145">
    <property type="entry name" value="PhageMin_Tail"/>
    <property type="match status" value="1"/>
</dbReference>
<dbReference type="NCBIfam" id="TIGR01760">
    <property type="entry name" value="tape_meas_TP901"/>
    <property type="match status" value="1"/>
</dbReference>
<dbReference type="RefSeq" id="WP_216468750.1">
    <property type="nucleotide sequence ID" value="NZ_JAHLQI010000001.1"/>
</dbReference>
<feature type="domain" description="Phage tail tape measure protein" evidence="2">
    <location>
        <begin position="89"/>
        <end position="286"/>
    </location>
</feature>
<organism evidence="3 4">
    <name type="scientific">Butyricicoccus intestinisimiae</name>
    <dbReference type="NCBI Taxonomy" id="2841509"/>
    <lineage>
        <taxon>Bacteria</taxon>
        <taxon>Bacillati</taxon>
        <taxon>Bacillota</taxon>
        <taxon>Clostridia</taxon>
        <taxon>Eubacteriales</taxon>
        <taxon>Butyricicoccaceae</taxon>
        <taxon>Butyricicoccus</taxon>
    </lineage>
</organism>
<evidence type="ECO:0000259" key="2">
    <source>
        <dbReference type="Pfam" id="PF10145"/>
    </source>
</evidence>
<gene>
    <name evidence="3" type="ORF">KQI75_00605</name>
</gene>
<dbReference type="Proteomes" id="UP000783588">
    <property type="component" value="Unassembled WGS sequence"/>
</dbReference>
<keyword evidence="4" id="KW-1185">Reference proteome</keyword>
<protein>
    <submittedName>
        <fullName evidence="3">Phage tail tape measure protein</fullName>
    </submittedName>
</protein>
<sequence>MASESGSVIIKIEGDDTDFKSKVNGLGKTAESGVSKLGNVVKTAAVGIGGAMVAIGGYAIKVGSDFESAMSNVAAISGATGDDLQMLKDTAQEMGATTQFSATEAANALSYMALAGWDANQSASALPGVLNLAAASGMELASASDMVTDYMSAFGMSCEQSGYFADMLAYAQSNANTTAELLGESYKNCAANMAAAGQDVETTTSLLAMMANQGLKGSEAGTALAAVMRDLTAKMSDGAIKIGDTSVAVQDANGNYRDLTDILQDVESATNGMGDAEKAAALSSTFTADSIKGLNLILNAGVSNAADFENQLRNSGGTAENMANVMNDNLAGAMKSLQSRAETFGNAIYESFSVQLKDAVNTAADALGSLTDAFKTGGIEGAFNQLGILAQQGIQTIIAQAPAMTQAAAQMINNFASGLAEGIPNVLAQALPLILQFTESLRENAGTLIDAGLNLILQLAQGIANSLPLLIEYIPQIVTNIAGIINDNAPKILATGVQILATLALGIIQALPVLIASLPNIILAIVNVFSAFNWISLGQLIVNGVKAGVSLLGTALKSAGTAAANAFRSINWASVGQAAINFIKSAISGAAGLVSSGLRSVGTQAMNAFRSINWASVGRAAINFIKSAITGAASLVASALRAAATAGMNAFKSVNWGSVGKHIISGIVNGIKGAASALFNALAGLAKNALNAAKNALGIKSPSRRFRDMVGKFIPLGIAAGVDKYSNTAANAVSNMSSKLTDAASVSALNNKLKAAVSAQSLNMTAQLSGKSDKPSEPSGQKIIYITYAPEQKFDEPITLSQREAMNRRDARRIERLVKNA</sequence>
<accession>A0ABS6EN69</accession>
<name>A0ABS6EN69_9FIRM</name>
<dbReference type="PANTHER" id="PTHR37813:SF1">
    <property type="entry name" value="FELS-2 PROPHAGE PROTEIN"/>
    <property type="match status" value="1"/>
</dbReference>
<proteinExistence type="predicted"/>
<evidence type="ECO:0000313" key="3">
    <source>
        <dbReference type="EMBL" id="MBU5489137.1"/>
    </source>
</evidence>
<evidence type="ECO:0000256" key="1">
    <source>
        <dbReference type="ARBA" id="ARBA00022612"/>
    </source>
</evidence>